<reference evidence="8 9" key="1">
    <citation type="submission" date="2016-09" db="EMBL/GenBank/DDBJ databases">
        <authorList>
            <person name="Capua I."/>
            <person name="De Benedictis P."/>
            <person name="Joannis T."/>
            <person name="Lombin L.H."/>
            <person name="Cattoli G."/>
        </authorList>
    </citation>
    <scope>NUCLEOTIDE SEQUENCE [LARGE SCALE GENOMIC DNA]</scope>
    <source>
        <strain evidence="8 9">A7P-90m</strain>
    </source>
</reference>
<dbReference type="OrthoDB" id="1115140at2"/>
<gene>
    <name evidence="8" type="ORF">SAMN05216323_101257</name>
</gene>
<keyword evidence="9" id="KW-1185">Reference proteome</keyword>
<feature type="domain" description="HAMP" evidence="7">
    <location>
        <begin position="343"/>
        <end position="395"/>
    </location>
</feature>
<keyword evidence="3" id="KW-0807">Transducer</keyword>
<dbReference type="Pfam" id="PF17201">
    <property type="entry name" value="Cache_3-Cache_2"/>
    <property type="match status" value="1"/>
</dbReference>
<dbReference type="PANTHER" id="PTHR43531">
    <property type="entry name" value="PROTEIN ICFG"/>
    <property type="match status" value="1"/>
</dbReference>
<feature type="domain" description="Methyl-accepting transducer" evidence="6">
    <location>
        <begin position="400"/>
        <end position="615"/>
    </location>
</feature>
<name>A0A1G6HQ19_9BACT</name>
<evidence type="ECO:0000313" key="9">
    <source>
        <dbReference type="Proteomes" id="UP000199452"/>
    </source>
</evidence>
<dbReference type="SUPFAM" id="SSF103190">
    <property type="entry name" value="Sensory domain-like"/>
    <property type="match status" value="1"/>
</dbReference>
<dbReference type="Pfam" id="PF00672">
    <property type="entry name" value="HAMP"/>
    <property type="match status" value="1"/>
</dbReference>
<dbReference type="EMBL" id="FMYP01000012">
    <property type="protein sequence ID" value="SDB96291.1"/>
    <property type="molecule type" value="Genomic_DNA"/>
</dbReference>
<evidence type="ECO:0000256" key="5">
    <source>
        <dbReference type="SAM" id="Phobius"/>
    </source>
</evidence>
<dbReference type="InterPro" id="IPR003660">
    <property type="entry name" value="HAMP_dom"/>
</dbReference>
<dbReference type="PROSITE" id="PS50885">
    <property type="entry name" value="HAMP"/>
    <property type="match status" value="1"/>
</dbReference>
<accession>A0A1G6HQ19</accession>
<keyword evidence="5" id="KW-1133">Transmembrane helix</keyword>
<keyword evidence="5" id="KW-0472">Membrane</keyword>
<dbReference type="Gene3D" id="3.30.450.20">
    <property type="entry name" value="PAS domain"/>
    <property type="match status" value="1"/>
</dbReference>
<dbReference type="Pfam" id="PF00015">
    <property type="entry name" value="MCPsignal"/>
    <property type="match status" value="1"/>
</dbReference>
<feature type="transmembrane region" description="Helical" evidence="5">
    <location>
        <begin position="322"/>
        <end position="341"/>
    </location>
</feature>
<dbReference type="InterPro" id="IPR033462">
    <property type="entry name" value="Cache_3-Cache_2"/>
</dbReference>
<organism evidence="8 9">
    <name type="scientific">Williamwhitmania taraxaci</name>
    <dbReference type="NCBI Taxonomy" id="1640674"/>
    <lineage>
        <taxon>Bacteria</taxon>
        <taxon>Pseudomonadati</taxon>
        <taxon>Bacteroidota</taxon>
        <taxon>Bacteroidia</taxon>
        <taxon>Bacteroidales</taxon>
        <taxon>Williamwhitmaniaceae</taxon>
        <taxon>Williamwhitmania</taxon>
    </lineage>
</organism>
<evidence type="ECO:0000259" key="7">
    <source>
        <dbReference type="PROSITE" id="PS50885"/>
    </source>
</evidence>
<keyword evidence="4" id="KW-0175">Coiled coil</keyword>
<dbReference type="STRING" id="1640674.SAMN05216323_101257"/>
<comment type="similarity">
    <text evidence="2">Belongs to the methyl-accepting chemotaxis (MCP) protein family.</text>
</comment>
<dbReference type="Proteomes" id="UP000199452">
    <property type="component" value="Unassembled WGS sequence"/>
</dbReference>
<feature type="transmembrane region" description="Helical" evidence="5">
    <location>
        <begin position="12"/>
        <end position="33"/>
    </location>
</feature>
<dbReference type="InterPro" id="IPR029151">
    <property type="entry name" value="Sensor-like_sf"/>
</dbReference>
<keyword evidence="5" id="KW-0812">Transmembrane</keyword>
<dbReference type="SMART" id="SM00283">
    <property type="entry name" value="MA"/>
    <property type="match status" value="1"/>
</dbReference>
<proteinExistence type="inferred from homology"/>
<dbReference type="CDD" id="cd11386">
    <property type="entry name" value="MCP_signal"/>
    <property type="match status" value="1"/>
</dbReference>
<evidence type="ECO:0000259" key="6">
    <source>
        <dbReference type="PROSITE" id="PS50111"/>
    </source>
</evidence>
<evidence type="ECO:0000256" key="1">
    <source>
        <dbReference type="ARBA" id="ARBA00022500"/>
    </source>
</evidence>
<dbReference type="GO" id="GO:0004888">
    <property type="term" value="F:transmembrane signaling receptor activity"/>
    <property type="evidence" value="ECO:0007669"/>
    <property type="project" value="TreeGrafter"/>
</dbReference>
<dbReference type="GO" id="GO:0007165">
    <property type="term" value="P:signal transduction"/>
    <property type="evidence" value="ECO:0007669"/>
    <property type="project" value="UniProtKB-KW"/>
</dbReference>
<evidence type="ECO:0000256" key="2">
    <source>
        <dbReference type="ARBA" id="ARBA00029447"/>
    </source>
</evidence>
<dbReference type="Gene3D" id="1.10.287.950">
    <property type="entry name" value="Methyl-accepting chemotaxis protein"/>
    <property type="match status" value="1"/>
</dbReference>
<dbReference type="SMART" id="SM00304">
    <property type="entry name" value="HAMP"/>
    <property type="match status" value="1"/>
</dbReference>
<dbReference type="AlphaFoldDB" id="A0A1G6HQ19"/>
<protein>
    <submittedName>
        <fullName evidence="8">Methyl-accepting chemotaxis protein</fullName>
    </submittedName>
</protein>
<dbReference type="CDD" id="cd18774">
    <property type="entry name" value="PDC2_HK_sensor"/>
    <property type="match status" value="1"/>
</dbReference>
<dbReference type="SUPFAM" id="SSF58104">
    <property type="entry name" value="Methyl-accepting chemotaxis protein (MCP) signaling domain"/>
    <property type="match status" value="1"/>
</dbReference>
<dbReference type="GO" id="GO:0006935">
    <property type="term" value="P:chemotaxis"/>
    <property type="evidence" value="ECO:0007669"/>
    <property type="project" value="UniProtKB-KW"/>
</dbReference>
<keyword evidence="1" id="KW-0145">Chemotaxis</keyword>
<dbReference type="CDD" id="cd06225">
    <property type="entry name" value="HAMP"/>
    <property type="match status" value="1"/>
</dbReference>
<dbReference type="InterPro" id="IPR004089">
    <property type="entry name" value="MCPsignal_dom"/>
</dbReference>
<feature type="coiled-coil region" evidence="4">
    <location>
        <begin position="586"/>
        <end position="614"/>
    </location>
</feature>
<dbReference type="PROSITE" id="PS50111">
    <property type="entry name" value="CHEMOTAXIS_TRANSDUC_2"/>
    <property type="match status" value="1"/>
</dbReference>
<dbReference type="PANTHER" id="PTHR43531:SF11">
    <property type="entry name" value="METHYL-ACCEPTING CHEMOTAXIS PROTEIN 3"/>
    <property type="match status" value="1"/>
</dbReference>
<sequence length="632" mass="68791">MKVTDIKLNVRLNLVVGSMALIIITFLGTFTYLNQKTRLLTDLNTNITQLVNNMTVLVNTQVTSNQEKVNSYTKVFEDLYYSSGTTTFSGTPVTTEVTDQVSNQQSSETIFPLQLAGKSLYQNFNLVDKIKELTGGSATIFQKTSKGYLRISTNVTNSSGNRAVGTYIPNNSPVVQAIEQGQSYKGRALVVDNWYLANYTPIKISNKIAGMLYTGVKEKDIDQLKTAFASQQILQSGFLSLINSSGEVYIHPTVEGSNVAKETYFTRLNTEKGDGINTFEEKDSKGENTLYFSKYVANIDSFVIISVATQEVYAPIKALRNLVVLTVFFTLVIFIVVLSIFSRSITKPLQKGVMFSNTVADGDLRTSLAIDQNDEVGELANALNRMTVKLREVVTQIDTGATSIADASQQFSISSQQLSHGANTQASAVEQISSSMEEMVSNINQVSENARQTEKIATSATINMAQVKASALDSMQAVKLIAEKIKIITDIAFQTNILALNAAVEAARAGEQGRGFAVVAAEVRKLAERSKIAADEIVLLSKQGVSLSEKSASLAESIMPEMEKTTNLVQEISAASAEQALGAEQVNNAIQQLNEITQENAASAEEMATSAEELTSQSEQFLEIIGYFNTKQ</sequence>
<evidence type="ECO:0000256" key="3">
    <source>
        <dbReference type="PROSITE-ProRule" id="PRU00284"/>
    </source>
</evidence>
<dbReference type="RefSeq" id="WP_092436506.1">
    <property type="nucleotide sequence ID" value="NZ_FMYP01000012.1"/>
</dbReference>
<dbReference type="GO" id="GO:0005886">
    <property type="term" value="C:plasma membrane"/>
    <property type="evidence" value="ECO:0007669"/>
    <property type="project" value="TreeGrafter"/>
</dbReference>
<evidence type="ECO:0000256" key="4">
    <source>
        <dbReference type="SAM" id="Coils"/>
    </source>
</evidence>
<evidence type="ECO:0000313" key="8">
    <source>
        <dbReference type="EMBL" id="SDB96291.1"/>
    </source>
</evidence>
<dbReference type="InterPro" id="IPR051310">
    <property type="entry name" value="MCP_chemotaxis"/>
</dbReference>